<dbReference type="PANTHER" id="PTHR41251">
    <property type="entry name" value="NON-HOMOLOGOUS END JOINING PROTEIN KU"/>
    <property type="match status" value="1"/>
</dbReference>
<dbReference type="InterPro" id="IPR009187">
    <property type="entry name" value="Prok_Ku"/>
</dbReference>
<dbReference type="Proteomes" id="UP000192591">
    <property type="component" value="Unassembled WGS sequence"/>
</dbReference>
<organism evidence="5 6">
    <name type="scientific">Saccharomonospora piscinae</name>
    <dbReference type="NCBI Taxonomy" id="687388"/>
    <lineage>
        <taxon>Bacteria</taxon>
        <taxon>Bacillati</taxon>
        <taxon>Actinomycetota</taxon>
        <taxon>Actinomycetes</taxon>
        <taxon>Pseudonocardiales</taxon>
        <taxon>Pseudonocardiaceae</taxon>
        <taxon>Saccharomonospora</taxon>
    </lineage>
</organism>
<evidence type="ECO:0000256" key="1">
    <source>
        <dbReference type="ARBA" id="ARBA00023125"/>
    </source>
</evidence>
<dbReference type="InterPro" id="IPR006164">
    <property type="entry name" value="DNA_bd_Ku70/Ku80"/>
</dbReference>
<feature type="region of interest" description="Disordered" evidence="3">
    <location>
        <begin position="257"/>
        <end position="279"/>
    </location>
</feature>
<feature type="compositionally biased region" description="Basic and acidic residues" evidence="3">
    <location>
        <begin position="260"/>
        <end position="279"/>
    </location>
</feature>
<accession>A0A1V8ZYX6</accession>
<dbReference type="SMART" id="SM00559">
    <property type="entry name" value="Ku78"/>
    <property type="match status" value="1"/>
</dbReference>
<reference evidence="5 6" key="1">
    <citation type="submission" date="2017-02" db="EMBL/GenBank/DDBJ databases">
        <title>Draft genome of Saccharomonospora sp. 154.</title>
        <authorList>
            <person name="Alonso-Carmona G.S."/>
            <person name="De La Haba R."/>
            <person name="Vera-Gargallo B."/>
            <person name="Sandoval-Trujillo A.H."/>
            <person name="Ramirez-Duran N."/>
            <person name="Ventosa A."/>
        </authorList>
    </citation>
    <scope>NUCLEOTIDE SEQUENCE [LARGE SCALE GENOMIC DNA]</scope>
    <source>
        <strain evidence="5 6">LRS4.154</strain>
    </source>
</reference>
<proteinExistence type="predicted"/>
<sequence>MRSVWQGSIGFDDIGVPVRAYVAAGERRSGLVQVHTTDGGRVRYRRVCEADGAEVPRGEVGRGVLTGGGTSGEVAVLDDDDLAALDPPTARTMRIESFLRPADLDPVHVAGHYYLEPAPDDPGAVTPYVLLVEALRLAERVALVKVTMNRSERLGVLVPRDQLLVLRTLHWPAQVRTPDFPFLHDDVELRLSQVRAAATMIEELTGPYEPEAFSDDYAAALDRLVAAKVEGGDVLRPSAPAGDERVARLLRLLTEAAQSARRDVPAQRETEPEVAPARD</sequence>
<keyword evidence="1" id="KW-0238">DNA-binding</keyword>
<dbReference type="EMBL" id="MWIH01000008">
    <property type="protein sequence ID" value="OQO90082.1"/>
    <property type="molecule type" value="Genomic_DNA"/>
</dbReference>
<dbReference type="GO" id="GO:0003690">
    <property type="term" value="F:double-stranded DNA binding"/>
    <property type="evidence" value="ECO:0007669"/>
    <property type="project" value="TreeGrafter"/>
</dbReference>
<comment type="caution">
    <text evidence="5">The sequence shown here is derived from an EMBL/GenBank/DDBJ whole genome shotgun (WGS) entry which is preliminary data.</text>
</comment>
<dbReference type="PANTHER" id="PTHR41251:SF1">
    <property type="entry name" value="NON-HOMOLOGOUS END JOINING PROTEIN KU"/>
    <property type="match status" value="1"/>
</dbReference>
<dbReference type="Pfam" id="PF02735">
    <property type="entry name" value="Ku"/>
    <property type="match status" value="1"/>
</dbReference>
<keyword evidence="6" id="KW-1185">Reference proteome</keyword>
<evidence type="ECO:0000256" key="2">
    <source>
        <dbReference type="ARBA" id="ARBA00023172"/>
    </source>
</evidence>
<dbReference type="InterPro" id="IPR016194">
    <property type="entry name" value="SPOC-like_C_dom_sf"/>
</dbReference>
<evidence type="ECO:0000256" key="3">
    <source>
        <dbReference type="SAM" id="MobiDB-lite"/>
    </source>
</evidence>
<dbReference type="STRING" id="1962155.B1813_19885"/>
<evidence type="ECO:0000259" key="4">
    <source>
        <dbReference type="SMART" id="SM00559"/>
    </source>
</evidence>
<dbReference type="SUPFAM" id="SSF100939">
    <property type="entry name" value="SPOC domain-like"/>
    <property type="match status" value="1"/>
</dbReference>
<protein>
    <recommendedName>
        <fullName evidence="4">Ku domain-containing protein</fullName>
    </recommendedName>
</protein>
<dbReference type="AlphaFoldDB" id="A0A1V8ZYX6"/>
<dbReference type="PIRSF" id="PIRSF006493">
    <property type="entry name" value="Prok_Ku"/>
    <property type="match status" value="1"/>
</dbReference>
<feature type="domain" description="Ku" evidence="4">
    <location>
        <begin position="52"/>
        <end position="186"/>
    </location>
</feature>
<evidence type="ECO:0000313" key="5">
    <source>
        <dbReference type="EMBL" id="OQO90082.1"/>
    </source>
</evidence>
<name>A0A1V8ZYX6_SACPI</name>
<gene>
    <name evidence="5" type="ORF">B1813_19885</name>
</gene>
<keyword evidence="2" id="KW-0233">DNA recombination</keyword>
<dbReference type="Gene3D" id="2.40.290.10">
    <property type="match status" value="1"/>
</dbReference>
<evidence type="ECO:0000313" key="6">
    <source>
        <dbReference type="Proteomes" id="UP000192591"/>
    </source>
</evidence>
<dbReference type="GO" id="GO:0006303">
    <property type="term" value="P:double-strand break repair via nonhomologous end joining"/>
    <property type="evidence" value="ECO:0007669"/>
    <property type="project" value="InterPro"/>
</dbReference>
<dbReference type="GO" id="GO:0006310">
    <property type="term" value="P:DNA recombination"/>
    <property type="evidence" value="ECO:0007669"/>
    <property type="project" value="UniProtKB-KW"/>
</dbReference>